<organism evidence="14 15">
    <name type="scientific">Nephila pilipes</name>
    <name type="common">Giant wood spider</name>
    <name type="synonym">Nephila maculata</name>
    <dbReference type="NCBI Taxonomy" id="299642"/>
    <lineage>
        <taxon>Eukaryota</taxon>
        <taxon>Metazoa</taxon>
        <taxon>Ecdysozoa</taxon>
        <taxon>Arthropoda</taxon>
        <taxon>Chelicerata</taxon>
        <taxon>Arachnida</taxon>
        <taxon>Araneae</taxon>
        <taxon>Araneomorphae</taxon>
        <taxon>Entelegynae</taxon>
        <taxon>Araneoidea</taxon>
        <taxon>Nephilidae</taxon>
        <taxon>Nephila</taxon>
    </lineage>
</organism>
<dbReference type="Gene3D" id="3.40.50.150">
    <property type="entry name" value="Vaccinia Virus protein VP39"/>
    <property type="match status" value="1"/>
</dbReference>
<evidence type="ECO:0000256" key="3">
    <source>
        <dbReference type="ARBA" id="ARBA00010703"/>
    </source>
</evidence>
<accession>A0A8X6K8Y9</accession>
<dbReference type="InterPro" id="IPR011043">
    <property type="entry name" value="Gal_Oxase/kelch_b-propeller"/>
</dbReference>
<keyword evidence="15" id="KW-1185">Reference proteome</keyword>
<comment type="similarity">
    <text evidence="3">Belongs to the methyltransferase superfamily. LCMT family.</text>
</comment>
<dbReference type="AlphaFoldDB" id="A0A8X6K8Y9"/>
<dbReference type="Gene3D" id="2.120.10.80">
    <property type="entry name" value="Kelch-type beta propeller"/>
    <property type="match status" value="2"/>
</dbReference>
<name>A0A8X6K8Y9_NEPPI</name>
<proteinExistence type="inferred from homology"/>
<sequence>MQSLGYYIRFKAIETVFCSWFTDVPSSIYSKTQIISLGAGFDSSYFRLKKRDIFPPGCKYIEIDYKDVLKRKLEYIALSEFSNLLNLCNKQVETNSNILLNSEEYVMLGVDMQNCKELENCFHDLEIDFNVPTLFLSECALTYINLKSSNSLIHWVQAHFPNCAIVLYEQVHDDDGFTLIMKNHFKSLGCPLKSLTHRLKEHAHSRFIQMGWSSCSSISMLYFYMNFSKEEKQRIQNLELFDEYEMWHEKCRHYVLIWASQGIISIPEAFENKEDSVTFNYTQLGSLSFSCRPAHELLQRFGHQVALLSSRFLIVSGGFGQFQKRHQRLSGLTCYDTISQSCCIMFSSDSQDHLGQRMFHTMSKLSNNSLIIVGGRSSPKKIFSSVVSVNCENVIESQRPMDSFIAKKVTDMPLPTWRHSACIVLIAGIENIFIFGGRTSNNDVTNRCHILNSESWSFSEVPYQENTPSPRYSHSSTCVGGQKVYITCGLSKEEKILNSVHVFDIETYTWSVLQVAGLLPRYSHNSHYHNNAIFLVGGITGLSYVPYSIGMINLIANSAFEFTLGYKNPEYPLILSNHCCYVHEDHVIITGGGGNCFSFGTHFNKLATQWTTDIRSCDFDPWLQDNDNNRALNFAS</sequence>
<comment type="pathway">
    <text evidence="2">tRNA modification; wybutosine-tRNA(Phe) biosynthesis.</text>
</comment>
<evidence type="ECO:0000256" key="5">
    <source>
        <dbReference type="ARBA" id="ARBA00012779"/>
    </source>
</evidence>
<reference evidence="14" key="1">
    <citation type="submission" date="2020-08" db="EMBL/GenBank/DDBJ databases">
        <title>Multicomponent nature underlies the extraordinary mechanical properties of spider dragline silk.</title>
        <authorList>
            <person name="Kono N."/>
            <person name="Nakamura H."/>
            <person name="Mori M."/>
            <person name="Yoshida Y."/>
            <person name="Ohtoshi R."/>
            <person name="Malay A.D."/>
            <person name="Moran D.A.P."/>
            <person name="Tomita M."/>
            <person name="Numata K."/>
            <person name="Arakawa K."/>
        </authorList>
    </citation>
    <scope>NUCLEOTIDE SEQUENCE</scope>
</reference>
<dbReference type="GO" id="GO:0008175">
    <property type="term" value="F:tRNA methyltransferase activity"/>
    <property type="evidence" value="ECO:0007669"/>
    <property type="project" value="TreeGrafter"/>
</dbReference>
<dbReference type="Pfam" id="PF04072">
    <property type="entry name" value="LCM"/>
    <property type="match status" value="1"/>
</dbReference>
<keyword evidence="8" id="KW-0808">Transferase</keyword>
<dbReference type="PANTHER" id="PTHR46529">
    <property type="entry name" value="TRNA WYBUTOSINE-SYNTHESIZING PROTEIN 4"/>
    <property type="match status" value="1"/>
</dbReference>
<evidence type="ECO:0000313" key="15">
    <source>
        <dbReference type="Proteomes" id="UP000887013"/>
    </source>
</evidence>
<dbReference type="InterPro" id="IPR029063">
    <property type="entry name" value="SAM-dependent_MTases_sf"/>
</dbReference>
<keyword evidence="10" id="KW-0819">tRNA processing</keyword>
<gene>
    <name evidence="14" type="primary">Lcmt2</name>
    <name evidence="14" type="ORF">NPIL_396311</name>
</gene>
<evidence type="ECO:0000256" key="2">
    <source>
        <dbReference type="ARBA" id="ARBA00004797"/>
    </source>
</evidence>
<keyword evidence="9" id="KW-0949">S-adenosyl-L-methionine</keyword>
<comment type="catalytic activity">
    <reaction evidence="13">
        <text>7-[(3S)-(3-amino-3-methoxycarbonyl)propyl]wyosine(37) in tRNA(Phe) + S-adenosyl-L-methionine + CO2 = wybutosine(37) in tRNA(Phe) + S-adenosyl-L-homocysteine + 2 H(+)</text>
        <dbReference type="Rhea" id="RHEA:37119"/>
        <dbReference type="Rhea" id="RHEA-COMP:11844"/>
        <dbReference type="Rhea" id="RHEA-COMP:11847"/>
        <dbReference type="ChEBI" id="CHEBI:15378"/>
        <dbReference type="ChEBI" id="CHEBI:16526"/>
        <dbReference type="ChEBI" id="CHEBI:57856"/>
        <dbReference type="ChEBI" id="CHEBI:59789"/>
        <dbReference type="ChEBI" id="CHEBI:73544"/>
        <dbReference type="ChEBI" id="CHEBI:74275"/>
        <dbReference type="EC" id="2.3.1.231"/>
    </reaction>
</comment>
<dbReference type="SUPFAM" id="SSF50965">
    <property type="entry name" value="Galactose oxidase, central domain"/>
    <property type="match status" value="1"/>
</dbReference>
<evidence type="ECO:0000256" key="1">
    <source>
        <dbReference type="ARBA" id="ARBA00001806"/>
    </source>
</evidence>
<dbReference type="GO" id="GO:0031591">
    <property type="term" value="P:wybutosine biosynthetic process"/>
    <property type="evidence" value="ECO:0007669"/>
    <property type="project" value="TreeGrafter"/>
</dbReference>
<dbReference type="SUPFAM" id="SSF53335">
    <property type="entry name" value="S-adenosyl-L-methionine-dependent methyltransferases"/>
    <property type="match status" value="1"/>
</dbReference>
<dbReference type="EC" id="2.1.1.290" evidence="5"/>
<evidence type="ECO:0000313" key="14">
    <source>
        <dbReference type="EMBL" id="GFS32152.1"/>
    </source>
</evidence>
<evidence type="ECO:0000256" key="12">
    <source>
        <dbReference type="ARBA" id="ARBA00030847"/>
    </source>
</evidence>
<dbReference type="GO" id="GO:0030488">
    <property type="term" value="P:tRNA methylation"/>
    <property type="evidence" value="ECO:0007669"/>
    <property type="project" value="TreeGrafter"/>
</dbReference>
<comment type="catalytic activity">
    <reaction evidence="1">
        <text>7-[(3S)-3-amino-3-carboxypropyl]wyosine(37) in tRNA(Phe) + S-adenosyl-L-methionine = 7-[(3S)-(3-amino-3-methoxycarbonyl)propyl]wyosine(37) in tRNA(Phe) + S-adenosyl-L-homocysteine</text>
        <dbReference type="Rhea" id="RHEA:36903"/>
        <dbReference type="Rhea" id="RHEA-COMP:10379"/>
        <dbReference type="Rhea" id="RHEA-COMP:11844"/>
        <dbReference type="ChEBI" id="CHEBI:57856"/>
        <dbReference type="ChEBI" id="CHEBI:59789"/>
        <dbReference type="ChEBI" id="CHEBI:73543"/>
        <dbReference type="ChEBI" id="CHEBI:74275"/>
        <dbReference type="EC" id="2.1.1.290"/>
    </reaction>
</comment>
<dbReference type="OrthoDB" id="203237at2759"/>
<keyword evidence="7" id="KW-0489">Methyltransferase</keyword>
<evidence type="ECO:0000256" key="9">
    <source>
        <dbReference type="ARBA" id="ARBA00022691"/>
    </source>
</evidence>
<dbReference type="InterPro" id="IPR007213">
    <property type="entry name" value="Ppm1/Ppm2/Tcmp"/>
</dbReference>
<dbReference type="EMBL" id="BMAW01042039">
    <property type="protein sequence ID" value="GFS32152.1"/>
    <property type="molecule type" value="Genomic_DNA"/>
</dbReference>
<dbReference type="InterPro" id="IPR015915">
    <property type="entry name" value="Kelch-typ_b-propeller"/>
</dbReference>
<protein>
    <recommendedName>
        <fullName evidence="6">tRNA wybutosine-synthesizing protein 4</fullName>
        <ecNumber evidence="5">2.1.1.290</ecNumber>
        <ecNumber evidence="4">2.3.1.231</ecNumber>
    </recommendedName>
    <alternativeName>
        <fullName evidence="12">tRNA(Phe) (7-(3-amino-3-(methoxycarbonyl)propyl)wyosine(37)-N)-methoxycarbonyltransferase</fullName>
    </alternativeName>
    <alternativeName>
        <fullName evidence="11">tRNA(Phe) (7-(3-amino-3-carboxypropyl)wyosine(37)-O)-methyltransferase</fullName>
    </alternativeName>
</protein>
<dbReference type="Pfam" id="PF24681">
    <property type="entry name" value="Kelch_KLHDC2_KLHL20_DRC7"/>
    <property type="match status" value="1"/>
</dbReference>
<evidence type="ECO:0000256" key="8">
    <source>
        <dbReference type="ARBA" id="ARBA00022679"/>
    </source>
</evidence>
<dbReference type="Proteomes" id="UP000887013">
    <property type="component" value="Unassembled WGS sequence"/>
</dbReference>
<evidence type="ECO:0000256" key="4">
    <source>
        <dbReference type="ARBA" id="ARBA00012155"/>
    </source>
</evidence>
<evidence type="ECO:0000256" key="10">
    <source>
        <dbReference type="ARBA" id="ARBA00022694"/>
    </source>
</evidence>
<evidence type="ECO:0000256" key="11">
    <source>
        <dbReference type="ARBA" id="ARBA00029750"/>
    </source>
</evidence>
<dbReference type="EC" id="2.3.1.231" evidence="4"/>
<comment type="caution">
    <text evidence="14">The sequence shown here is derived from an EMBL/GenBank/DDBJ whole genome shotgun (WGS) entry which is preliminary data.</text>
</comment>
<evidence type="ECO:0000256" key="6">
    <source>
        <dbReference type="ARBA" id="ARBA00018045"/>
    </source>
</evidence>
<dbReference type="PANTHER" id="PTHR46529:SF1">
    <property type="entry name" value="TRNA WYBUTOSINE-SYNTHESIZING PROTEIN 4"/>
    <property type="match status" value="1"/>
</dbReference>
<evidence type="ECO:0000256" key="7">
    <source>
        <dbReference type="ARBA" id="ARBA00022603"/>
    </source>
</evidence>
<evidence type="ECO:0000256" key="13">
    <source>
        <dbReference type="ARBA" id="ARBA00049250"/>
    </source>
</evidence>